<name>A0A8T1TY51_9STRA</name>
<proteinExistence type="predicted"/>
<evidence type="ECO:0000259" key="1">
    <source>
        <dbReference type="Pfam" id="PF21056"/>
    </source>
</evidence>
<dbReference type="OrthoDB" id="124789at2759"/>
<dbReference type="Pfam" id="PF21056">
    <property type="entry name" value="ZSWIM1-3_RNaseH-like"/>
    <property type="match status" value="1"/>
</dbReference>
<evidence type="ECO:0000313" key="2">
    <source>
        <dbReference type="EMBL" id="KAG6949341.1"/>
    </source>
</evidence>
<feature type="domain" description="ZSWIM1/3 RNaseH-like" evidence="1">
    <location>
        <begin position="1"/>
        <end position="75"/>
    </location>
</feature>
<protein>
    <recommendedName>
        <fullName evidence="1">ZSWIM1/3 RNaseH-like domain-containing protein</fullName>
    </recommendedName>
</protein>
<dbReference type="EMBL" id="JAENGZ010001262">
    <property type="protein sequence ID" value="KAG6949341.1"/>
    <property type="molecule type" value="Genomic_DNA"/>
</dbReference>
<evidence type="ECO:0000313" key="3">
    <source>
        <dbReference type="Proteomes" id="UP000688947"/>
    </source>
</evidence>
<sequence>MDAAHGTLLSKYKALSFMAHDVFGKGQFVRHCALQSERRPTLSTAIEAFKSANPAWTKIQCVVIDKVFTELSVLITECQSTSLSISRNQVLVGGSSIERLWIQYLAEGTTSKHRESSRVRTDRVRVRGVPCIDHVLPNHGREALPAKVCKLSVVQHLKYDREMAHVASLVSEHVCELIYEQYEYAVHQASYNFYEPHVGMTLIKAPTRPKML</sequence>
<dbReference type="AlphaFoldDB" id="A0A8T1TY51"/>
<organism evidence="2 3">
    <name type="scientific">Phytophthora cactorum</name>
    <dbReference type="NCBI Taxonomy" id="29920"/>
    <lineage>
        <taxon>Eukaryota</taxon>
        <taxon>Sar</taxon>
        <taxon>Stramenopiles</taxon>
        <taxon>Oomycota</taxon>
        <taxon>Peronosporomycetes</taxon>
        <taxon>Peronosporales</taxon>
        <taxon>Peronosporaceae</taxon>
        <taxon>Phytophthora</taxon>
    </lineage>
</organism>
<comment type="caution">
    <text evidence="2">The sequence shown here is derived from an EMBL/GenBank/DDBJ whole genome shotgun (WGS) entry which is preliminary data.</text>
</comment>
<reference evidence="2" key="1">
    <citation type="submission" date="2021-01" db="EMBL/GenBank/DDBJ databases">
        <title>Phytophthora aleatoria, a newly-described species from Pinus radiata is distinct from Phytophthora cactorum isolates based on comparative genomics.</title>
        <authorList>
            <person name="Mcdougal R."/>
            <person name="Panda P."/>
            <person name="Williams N."/>
            <person name="Studholme D.J."/>
        </authorList>
    </citation>
    <scope>NUCLEOTIDE SEQUENCE</scope>
    <source>
        <strain evidence="2">NZFS 3830</strain>
    </source>
</reference>
<dbReference type="InterPro" id="IPR048324">
    <property type="entry name" value="ZSWIM1-3_RNaseH-like"/>
</dbReference>
<accession>A0A8T1TY51</accession>
<dbReference type="Proteomes" id="UP000688947">
    <property type="component" value="Unassembled WGS sequence"/>
</dbReference>
<gene>
    <name evidence="2" type="ORF">JG687_00014924</name>
</gene>